<dbReference type="EMBL" id="ML208558">
    <property type="protein sequence ID" value="TFK62815.1"/>
    <property type="molecule type" value="Genomic_DNA"/>
</dbReference>
<evidence type="ECO:0000313" key="2">
    <source>
        <dbReference type="Proteomes" id="UP000308600"/>
    </source>
</evidence>
<proteinExistence type="predicted"/>
<reference evidence="1 2" key="1">
    <citation type="journal article" date="2019" name="Nat. Ecol. Evol.">
        <title>Megaphylogeny resolves global patterns of mushroom evolution.</title>
        <authorList>
            <person name="Varga T."/>
            <person name="Krizsan K."/>
            <person name="Foldi C."/>
            <person name="Dima B."/>
            <person name="Sanchez-Garcia M."/>
            <person name="Sanchez-Ramirez S."/>
            <person name="Szollosi G.J."/>
            <person name="Szarkandi J.G."/>
            <person name="Papp V."/>
            <person name="Albert L."/>
            <person name="Andreopoulos W."/>
            <person name="Angelini C."/>
            <person name="Antonin V."/>
            <person name="Barry K.W."/>
            <person name="Bougher N.L."/>
            <person name="Buchanan P."/>
            <person name="Buyck B."/>
            <person name="Bense V."/>
            <person name="Catcheside P."/>
            <person name="Chovatia M."/>
            <person name="Cooper J."/>
            <person name="Damon W."/>
            <person name="Desjardin D."/>
            <person name="Finy P."/>
            <person name="Geml J."/>
            <person name="Haridas S."/>
            <person name="Hughes K."/>
            <person name="Justo A."/>
            <person name="Karasinski D."/>
            <person name="Kautmanova I."/>
            <person name="Kiss B."/>
            <person name="Kocsube S."/>
            <person name="Kotiranta H."/>
            <person name="LaButti K.M."/>
            <person name="Lechner B.E."/>
            <person name="Liimatainen K."/>
            <person name="Lipzen A."/>
            <person name="Lukacs Z."/>
            <person name="Mihaltcheva S."/>
            <person name="Morgado L.N."/>
            <person name="Niskanen T."/>
            <person name="Noordeloos M.E."/>
            <person name="Ohm R.A."/>
            <person name="Ortiz-Santana B."/>
            <person name="Ovrebo C."/>
            <person name="Racz N."/>
            <person name="Riley R."/>
            <person name="Savchenko A."/>
            <person name="Shiryaev A."/>
            <person name="Soop K."/>
            <person name="Spirin V."/>
            <person name="Szebenyi C."/>
            <person name="Tomsovsky M."/>
            <person name="Tulloss R.E."/>
            <person name="Uehling J."/>
            <person name="Grigoriev I.V."/>
            <person name="Vagvolgyi C."/>
            <person name="Papp T."/>
            <person name="Martin F.M."/>
            <person name="Miettinen O."/>
            <person name="Hibbett D.S."/>
            <person name="Nagy L.G."/>
        </authorList>
    </citation>
    <scope>NUCLEOTIDE SEQUENCE [LARGE SCALE GENOMIC DNA]</scope>
    <source>
        <strain evidence="1 2">NL-1719</strain>
    </source>
</reference>
<name>A0ACD3AAQ8_9AGAR</name>
<organism evidence="1 2">
    <name type="scientific">Pluteus cervinus</name>
    <dbReference type="NCBI Taxonomy" id="181527"/>
    <lineage>
        <taxon>Eukaryota</taxon>
        <taxon>Fungi</taxon>
        <taxon>Dikarya</taxon>
        <taxon>Basidiomycota</taxon>
        <taxon>Agaricomycotina</taxon>
        <taxon>Agaricomycetes</taxon>
        <taxon>Agaricomycetidae</taxon>
        <taxon>Agaricales</taxon>
        <taxon>Pluteineae</taxon>
        <taxon>Pluteaceae</taxon>
        <taxon>Pluteus</taxon>
    </lineage>
</organism>
<gene>
    <name evidence="1" type="ORF">BDN72DRAFT_862569</name>
</gene>
<sequence length="609" mass="67285">MNRIQPSDNSTTTTPRTPGASTTAIASKTSPDRGQRIHLRPPCQLCGCVLNPPLYHHHHHHHRLLMMMSWFSTPPPPPMPSNGGFEPVRNVLAPAPQVGAINSSLASKNIATRINQHAQVHSRSEQAPHPTQIPFSTTNVVISGVLLAFRAPNITSTPLNGSSELITSPQPLDMHNPVYDHRREVGGVGAWGLSGYGRSKQPRKATTTSLPNPSLVTLSSPQSQLLMPSHDEQLFTFFGEQLLNYNPYTNSTKTLPERPSPSKRVRAPLDRITSISFDLNITSLFTATSNDVDASTLFHLDPQYLRLLTAFWLVGDFDLTSKTVQRRLYLTFGRNFERKLTRNADIVQLSYDHRYTIQRSRTSLAGATTTNTECYVQVFSREVGGVGRIVEHAGFKVDPLKLNGGFCGREWGTITPAPSNDGFEPRSERLRENVRNVLQRETQASPTSLKYTTFMLDVSKLQWSLLGWRRTVQRAQDPNCTTAVLRDLTSTITTIKDFGDLFRKDDDSKTQNTVQRSGMDVTLYQFPHGRGVNTTSYSGGSWNLDDSSLSKLTSSSSEVRTSKFLVSSSINTPGNGCPSGYGNCVLREVQGTSKSTYTPVATSPRGLPV</sequence>
<protein>
    <submittedName>
        <fullName evidence="1">Uncharacterized protein</fullName>
    </submittedName>
</protein>
<accession>A0ACD3AAQ8</accession>
<dbReference type="Proteomes" id="UP000308600">
    <property type="component" value="Unassembled WGS sequence"/>
</dbReference>
<keyword evidence="2" id="KW-1185">Reference proteome</keyword>
<evidence type="ECO:0000313" key="1">
    <source>
        <dbReference type="EMBL" id="TFK62815.1"/>
    </source>
</evidence>